<dbReference type="InterPro" id="IPR017927">
    <property type="entry name" value="FAD-bd_FR_type"/>
</dbReference>
<keyword evidence="6" id="KW-0249">Electron transport</keyword>
<dbReference type="InterPro" id="IPR039261">
    <property type="entry name" value="FNR_nucleotide-bd"/>
</dbReference>
<evidence type="ECO:0000256" key="5">
    <source>
        <dbReference type="ARBA" id="ARBA00022827"/>
    </source>
</evidence>
<dbReference type="InterPro" id="IPR012165">
    <property type="entry name" value="Cyt_c3_hydrogenase_gsu"/>
</dbReference>
<evidence type="ECO:0000256" key="9">
    <source>
        <dbReference type="ARBA" id="ARBA00034078"/>
    </source>
</evidence>
<keyword evidence="1" id="KW-0813">Transport</keyword>
<dbReference type="CDD" id="cd06221">
    <property type="entry name" value="sulfite_reductase_like"/>
    <property type="match status" value="1"/>
</dbReference>
<evidence type="ECO:0000256" key="4">
    <source>
        <dbReference type="ARBA" id="ARBA00022723"/>
    </source>
</evidence>
<dbReference type="PIRSF" id="PIRSF006816">
    <property type="entry name" value="Cyc3_hyd_g"/>
    <property type="match status" value="1"/>
</dbReference>
<dbReference type="GO" id="GO:0046872">
    <property type="term" value="F:metal ion binding"/>
    <property type="evidence" value="ECO:0007669"/>
    <property type="project" value="UniProtKB-KW"/>
</dbReference>
<keyword evidence="8" id="KW-0411">Iron-sulfur</keyword>
<sequence length="279" mass="31028">MQNPYIPYPVVVDKIITEVDTKDIKTFRFKFVNPEDEQKYAYIPGQFGELSIYGKGESPIGIASSPTQKGYVEFTVQKAGVVTTALHEMEEGTFMGIRGPLGNSWPLDFLAGKNIVIVGGGFAFTTLRSLINYMIFEDNRKRFGNITVIYGARNPGLLLYKDELIEWGKRTDLNLNVTVDKGDANWKGREGFVPTVCKEVAPSKENAVAVICGPPIMIRFTLPVFFDLGFSKENILTSLEMRMKCGIGKCGRCNVGSKYVCKDGPVFSLAELDKLTPEY</sequence>
<dbReference type="AlphaFoldDB" id="A0A0W8FNL3"/>
<dbReference type="Gene3D" id="2.40.30.10">
    <property type="entry name" value="Translation factors"/>
    <property type="match status" value="1"/>
</dbReference>
<dbReference type="SUPFAM" id="SSF63380">
    <property type="entry name" value="Riboflavin synthase domain-like"/>
    <property type="match status" value="1"/>
</dbReference>
<dbReference type="PANTHER" id="PTHR43513">
    <property type="entry name" value="DIHYDROOROTATE DEHYDROGENASE B (NAD(+)), ELECTRON TRANSFER SUBUNIT"/>
    <property type="match status" value="1"/>
</dbReference>
<dbReference type="Pfam" id="PF00970">
    <property type="entry name" value="FAD_binding_6"/>
    <property type="match status" value="1"/>
</dbReference>
<dbReference type="Pfam" id="PF00175">
    <property type="entry name" value="NAD_binding_1"/>
    <property type="match status" value="1"/>
</dbReference>
<dbReference type="Pfam" id="PF10418">
    <property type="entry name" value="DHODB_Fe-S_bind"/>
    <property type="match status" value="1"/>
</dbReference>
<dbReference type="InterPro" id="IPR001433">
    <property type="entry name" value="OxRdtase_FAD/NAD-bd"/>
</dbReference>
<dbReference type="InterPro" id="IPR037117">
    <property type="entry name" value="Dihydroorotate_DH_ele_sf"/>
</dbReference>
<dbReference type="PROSITE" id="PS51384">
    <property type="entry name" value="FAD_FR"/>
    <property type="match status" value="1"/>
</dbReference>
<dbReference type="InterPro" id="IPR017938">
    <property type="entry name" value="Riboflavin_synthase-like_b-brl"/>
</dbReference>
<dbReference type="PANTHER" id="PTHR43513:SF1">
    <property type="entry name" value="ANAEROBIC SULFITE REDUCTASE SUBUNIT B"/>
    <property type="match status" value="1"/>
</dbReference>
<dbReference type="Gene3D" id="3.40.50.80">
    <property type="entry name" value="Nucleotide-binding domain of ferredoxin-NADP reductase (FNR) module"/>
    <property type="match status" value="1"/>
</dbReference>
<dbReference type="InterPro" id="IPR008333">
    <property type="entry name" value="Cbr1-like_FAD-bd_dom"/>
</dbReference>
<evidence type="ECO:0000256" key="7">
    <source>
        <dbReference type="ARBA" id="ARBA00023004"/>
    </source>
</evidence>
<evidence type="ECO:0000256" key="8">
    <source>
        <dbReference type="ARBA" id="ARBA00023014"/>
    </source>
</evidence>
<gene>
    <name evidence="11" type="ORF">ASZ90_007753</name>
</gene>
<keyword evidence="3" id="KW-0001">2Fe-2S</keyword>
<dbReference type="InterPro" id="IPR050353">
    <property type="entry name" value="PyrK_electron_transfer"/>
</dbReference>
<evidence type="ECO:0000256" key="1">
    <source>
        <dbReference type="ARBA" id="ARBA00022448"/>
    </source>
</evidence>
<evidence type="ECO:0000259" key="10">
    <source>
        <dbReference type="PROSITE" id="PS51384"/>
    </source>
</evidence>
<comment type="cofactor">
    <cofactor evidence="9">
        <name>[2Fe-2S] cluster</name>
        <dbReference type="ChEBI" id="CHEBI:190135"/>
    </cofactor>
</comment>
<organism evidence="11">
    <name type="scientific">hydrocarbon metagenome</name>
    <dbReference type="NCBI Taxonomy" id="938273"/>
    <lineage>
        <taxon>unclassified sequences</taxon>
        <taxon>metagenomes</taxon>
        <taxon>ecological metagenomes</taxon>
    </lineage>
</organism>
<keyword evidence="5" id="KW-0274">FAD</keyword>
<accession>A0A0W8FNL3</accession>
<evidence type="ECO:0000256" key="6">
    <source>
        <dbReference type="ARBA" id="ARBA00022982"/>
    </source>
</evidence>
<dbReference type="GO" id="GO:0050660">
    <property type="term" value="F:flavin adenine dinucleotide binding"/>
    <property type="evidence" value="ECO:0007669"/>
    <property type="project" value="InterPro"/>
</dbReference>
<keyword evidence="7" id="KW-0408">Iron</keyword>
<dbReference type="GO" id="GO:0006221">
    <property type="term" value="P:pyrimidine nucleotide biosynthetic process"/>
    <property type="evidence" value="ECO:0007669"/>
    <property type="project" value="InterPro"/>
</dbReference>
<dbReference type="Gene3D" id="2.10.240.10">
    <property type="entry name" value="Dihydroorotate dehydrogenase, electron transfer subunit"/>
    <property type="match status" value="1"/>
</dbReference>
<name>A0A0W8FNL3_9ZZZZ</name>
<comment type="caution">
    <text evidence="11">The sequence shown here is derived from an EMBL/GenBank/DDBJ whole genome shotgun (WGS) entry which is preliminary data.</text>
</comment>
<evidence type="ECO:0000256" key="3">
    <source>
        <dbReference type="ARBA" id="ARBA00022714"/>
    </source>
</evidence>
<reference evidence="11" key="1">
    <citation type="journal article" date="2015" name="Proc. Natl. Acad. Sci. U.S.A.">
        <title>Networks of energetic and metabolic interactions define dynamics in microbial communities.</title>
        <authorList>
            <person name="Embree M."/>
            <person name="Liu J.K."/>
            <person name="Al-Bassam M.M."/>
            <person name="Zengler K."/>
        </authorList>
    </citation>
    <scope>NUCLEOTIDE SEQUENCE</scope>
</reference>
<proteinExistence type="predicted"/>
<dbReference type="GO" id="GO:0051537">
    <property type="term" value="F:2 iron, 2 sulfur cluster binding"/>
    <property type="evidence" value="ECO:0007669"/>
    <property type="project" value="UniProtKB-KW"/>
</dbReference>
<keyword evidence="4" id="KW-0479">Metal-binding</keyword>
<protein>
    <submittedName>
        <fullName evidence="11">Heterodisulfide reductase, cytochrome reductase subunit</fullName>
    </submittedName>
</protein>
<dbReference type="SUPFAM" id="SSF52343">
    <property type="entry name" value="Ferredoxin reductase-like, C-terminal NADP-linked domain"/>
    <property type="match status" value="1"/>
</dbReference>
<evidence type="ECO:0000313" key="11">
    <source>
        <dbReference type="EMBL" id="KUG22470.1"/>
    </source>
</evidence>
<keyword evidence="2" id="KW-0285">Flavoprotein</keyword>
<feature type="domain" description="FAD-binding FR-type" evidence="10">
    <location>
        <begin position="5"/>
        <end position="107"/>
    </location>
</feature>
<dbReference type="InterPro" id="IPR019480">
    <property type="entry name" value="Dihydroorotate_DH_Fe-S-bd"/>
</dbReference>
<evidence type="ECO:0000256" key="2">
    <source>
        <dbReference type="ARBA" id="ARBA00022630"/>
    </source>
</evidence>
<dbReference type="GO" id="GO:0016491">
    <property type="term" value="F:oxidoreductase activity"/>
    <property type="evidence" value="ECO:0007669"/>
    <property type="project" value="InterPro"/>
</dbReference>
<dbReference type="EMBL" id="LNQE01000964">
    <property type="protein sequence ID" value="KUG22470.1"/>
    <property type="molecule type" value="Genomic_DNA"/>
</dbReference>